<dbReference type="InterPro" id="IPR036397">
    <property type="entry name" value="RNaseH_sf"/>
</dbReference>
<dbReference type="EMBL" id="CAVNYO010000045">
    <property type="protein sequence ID" value="CAK5263930.1"/>
    <property type="molecule type" value="Genomic_DNA"/>
</dbReference>
<keyword evidence="3" id="KW-1185">Reference proteome</keyword>
<feature type="domain" description="RNase H type-1" evidence="1">
    <location>
        <begin position="271"/>
        <end position="411"/>
    </location>
</feature>
<dbReference type="Gene3D" id="3.30.420.10">
    <property type="entry name" value="Ribonuclease H-like superfamily/Ribonuclease H"/>
    <property type="match status" value="1"/>
</dbReference>
<dbReference type="GO" id="GO:0004523">
    <property type="term" value="F:RNA-DNA hybrid ribonuclease activity"/>
    <property type="evidence" value="ECO:0007669"/>
    <property type="project" value="InterPro"/>
</dbReference>
<evidence type="ECO:0000313" key="3">
    <source>
        <dbReference type="Proteomes" id="UP001295794"/>
    </source>
</evidence>
<dbReference type="Pfam" id="PF00075">
    <property type="entry name" value="RNase_H"/>
    <property type="match status" value="1"/>
</dbReference>
<name>A0AAD2GWM4_9AGAR</name>
<dbReference type="GO" id="GO:0003676">
    <property type="term" value="F:nucleic acid binding"/>
    <property type="evidence" value="ECO:0007669"/>
    <property type="project" value="InterPro"/>
</dbReference>
<gene>
    <name evidence="2" type="ORF">MYCIT1_LOCUS3685</name>
</gene>
<dbReference type="InterPro" id="IPR000477">
    <property type="entry name" value="RT_dom"/>
</dbReference>
<proteinExistence type="predicted"/>
<evidence type="ECO:0000313" key="2">
    <source>
        <dbReference type="EMBL" id="CAK5263930.1"/>
    </source>
</evidence>
<comment type="caution">
    <text evidence="2">The sequence shown here is derived from an EMBL/GenBank/DDBJ whole genome shotgun (WGS) entry which is preliminary data.</text>
</comment>
<dbReference type="InterPro" id="IPR036691">
    <property type="entry name" value="Endo/exonu/phosph_ase_sf"/>
</dbReference>
<dbReference type="SUPFAM" id="SSF56219">
    <property type="entry name" value="DNase I-like"/>
    <property type="match status" value="1"/>
</dbReference>
<sequence length="1221" mass="136400">MILHANSQNYKCLHEPWGGVLTYVADGLGAHVRDDLCSPDITVVELDDLFLVNAYILPHQSSRDGWTDADPWDKFEETMATLQASEKAVITMGDLNARSGNAGGAPTIVRSSPDKDKPITPQGHSLLRLCSDIGLEILNGNITLGTQNAAYTSFQPQGNSVIDYGLANQTALPSIRLFDVLPPDLSISDHAAIRLEYICHTPTRSTSSQRLTRSLPLRQSPLRTRKEKTRDEVLAQLPTESFLDRLFVDVLCSRLTDEQKLAKLLGNTVVSSTPQHIYVDGACKGNGSGGAAAGSGIYWGPGNLRNTACRTPGEQTNNRAEIYAIYRALLMAHPMKTLHIFSNSVYAMEGIAVRSPENESLGWKCTNGDIFKDVIAIIQARPAPVVLIQVKGHSGNGGNDAADILAQMGSSEPVATEHTHTWPPAFRALGTITLYSNTIEVSPSPKLQYVPLPPKPATPAVCTDHTSSLNVHRGRVELRQRQLEQRMTIVEASTEAEMWRATRRIMNPAPVSSGFSASDLKAIFKARMNPISPIPPTFDAERLEIDRELANTIADKTRDATDDRIFDSPFTIEDMAEAKLRLKEHPPTSAKGYDEQTYADVCALENDQLCNLVNRCITETDTPSVWLRTILIGILKGGKPKSDPNSYCTIGLESCFLKLTTLLIHKRLTKWCKSRDLLPASQNAFREGFRTNDNMFILRCAIERARHQNRPLYVVFADLSNAFPSTEQTTLWLKMRKAGAGGAIFDFLRMLYRRMVYIVRHENEMSDVFRALLGILIGDTSSPILWIIYLSDFCMVSDATMDILLAGVFITNLEQADDVALLSMTPVGMQRKMSALWKWCRTNFMILNAIKSYAMIFGTIPKQLPRLFFGPDIVAFVEATKYVGLNIRSTHRHIFADHYLKKASKGRAIAGTVLGLQAVIGSLPVWDARKLYMALIDPHLTHGCEISLDTDLNLLKELEDVQHEFLRRVLGLGKRSMLSPLFTETGIMPIRYRRPILALSYLKYLIGIDDDTRLVVAACRDSMALDATGADSWMRDLRAVFQSLPFECPLPPLPLLTTAAIDDLIKKLKAAVGEYLQLDIDRWDNPKLYLLRGRLEPDTKGRLVQKPMHFRHYLSVTNPDHRKTLTRLLLSSHSLAIERLRWTDARQPRIDPSERKCRLCHNAPETPEHVLLICDGDVSLIQLRNTLMTKFKLDVPTMPPLESMPEIEFLRRTPQGPPVIM</sequence>
<dbReference type="InterPro" id="IPR012337">
    <property type="entry name" value="RNaseH-like_sf"/>
</dbReference>
<dbReference type="CDD" id="cd09280">
    <property type="entry name" value="RNase_HI_eukaryote_like"/>
    <property type="match status" value="1"/>
</dbReference>
<dbReference type="Gene3D" id="3.60.10.10">
    <property type="entry name" value="Endonuclease/exonuclease/phosphatase"/>
    <property type="match status" value="1"/>
</dbReference>
<dbReference type="PANTHER" id="PTHR47027">
    <property type="entry name" value="REVERSE TRANSCRIPTASE DOMAIN-CONTAINING PROTEIN"/>
    <property type="match status" value="1"/>
</dbReference>
<dbReference type="PANTHER" id="PTHR47027:SF20">
    <property type="entry name" value="REVERSE TRANSCRIPTASE-LIKE PROTEIN WITH RNA-DIRECTED DNA POLYMERASE DOMAIN"/>
    <property type="match status" value="1"/>
</dbReference>
<reference evidence="2" key="1">
    <citation type="submission" date="2023-11" db="EMBL/GenBank/DDBJ databases">
        <authorList>
            <person name="De Vega J J."/>
            <person name="De Vega J J."/>
        </authorList>
    </citation>
    <scope>NUCLEOTIDE SEQUENCE</scope>
</reference>
<dbReference type="Pfam" id="PF00078">
    <property type="entry name" value="RVT_1"/>
    <property type="match status" value="1"/>
</dbReference>
<organism evidence="2 3">
    <name type="scientific">Mycena citricolor</name>
    <dbReference type="NCBI Taxonomy" id="2018698"/>
    <lineage>
        <taxon>Eukaryota</taxon>
        <taxon>Fungi</taxon>
        <taxon>Dikarya</taxon>
        <taxon>Basidiomycota</taxon>
        <taxon>Agaricomycotina</taxon>
        <taxon>Agaricomycetes</taxon>
        <taxon>Agaricomycetidae</taxon>
        <taxon>Agaricales</taxon>
        <taxon>Marasmiineae</taxon>
        <taxon>Mycenaceae</taxon>
        <taxon>Mycena</taxon>
    </lineage>
</organism>
<dbReference type="InterPro" id="IPR002156">
    <property type="entry name" value="RNaseH_domain"/>
</dbReference>
<dbReference type="Proteomes" id="UP001295794">
    <property type="component" value="Unassembled WGS sequence"/>
</dbReference>
<dbReference type="SUPFAM" id="SSF53098">
    <property type="entry name" value="Ribonuclease H-like"/>
    <property type="match status" value="1"/>
</dbReference>
<dbReference type="CDD" id="cd01650">
    <property type="entry name" value="RT_nLTR_like"/>
    <property type="match status" value="1"/>
</dbReference>
<accession>A0AAD2GWM4</accession>
<dbReference type="AlphaFoldDB" id="A0AAD2GWM4"/>
<dbReference type="PROSITE" id="PS50879">
    <property type="entry name" value="RNASE_H_1"/>
    <property type="match status" value="1"/>
</dbReference>
<evidence type="ECO:0000259" key="1">
    <source>
        <dbReference type="PROSITE" id="PS50879"/>
    </source>
</evidence>
<protein>
    <recommendedName>
        <fullName evidence="1">RNase H type-1 domain-containing protein</fullName>
    </recommendedName>
</protein>